<dbReference type="EMBL" id="FOSZ01000001">
    <property type="protein sequence ID" value="SFK56862.1"/>
    <property type="molecule type" value="Genomic_DNA"/>
</dbReference>
<sequence>METSQQVMADLLKLETRVWEALVSGDKATDAALLTEDFIGVYPDGFAGKDAHVGQLDGGSTVAEYALSEVQLRQVSDGAAILIYRADYLRVEGSEREVMLVSSLWERRAGVWVNSFSQDTPLTGQGVV</sequence>
<dbReference type="InterPro" id="IPR032710">
    <property type="entry name" value="NTF2-like_dom_sf"/>
</dbReference>
<feature type="domain" description="DUF4440" evidence="1">
    <location>
        <begin position="11"/>
        <end position="113"/>
    </location>
</feature>
<dbReference type="AlphaFoldDB" id="A0A1I4AK25"/>
<evidence type="ECO:0000313" key="3">
    <source>
        <dbReference type="Proteomes" id="UP000198851"/>
    </source>
</evidence>
<protein>
    <recommendedName>
        <fullName evidence="1">DUF4440 domain-containing protein</fullName>
    </recommendedName>
</protein>
<keyword evidence="3" id="KW-1185">Reference proteome</keyword>
<dbReference type="STRING" id="1280847.SAMN04488036_101437"/>
<accession>A0A1I4AK25</accession>
<dbReference type="Pfam" id="PF14534">
    <property type="entry name" value="DUF4440"/>
    <property type="match status" value="1"/>
</dbReference>
<name>A0A1I4AK25_9RHOB</name>
<dbReference type="Gene3D" id="3.10.450.50">
    <property type="match status" value="1"/>
</dbReference>
<evidence type="ECO:0000259" key="1">
    <source>
        <dbReference type="Pfam" id="PF14534"/>
    </source>
</evidence>
<dbReference type="RefSeq" id="WP_093319674.1">
    <property type="nucleotide sequence ID" value="NZ_FOSZ01000001.1"/>
</dbReference>
<dbReference type="SUPFAM" id="SSF54427">
    <property type="entry name" value="NTF2-like"/>
    <property type="match status" value="1"/>
</dbReference>
<dbReference type="OrthoDB" id="4479885at2"/>
<reference evidence="3" key="1">
    <citation type="submission" date="2016-10" db="EMBL/GenBank/DDBJ databases">
        <authorList>
            <person name="Varghese N."/>
            <person name="Submissions S."/>
        </authorList>
    </citation>
    <scope>NUCLEOTIDE SEQUENCE [LARGE SCALE GENOMIC DNA]</scope>
    <source>
        <strain evidence="3">DSM 28453</strain>
    </source>
</reference>
<organism evidence="2 3">
    <name type="scientific">Shimia haliotis</name>
    <dbReference type="NCBI Taxonomy" id="1280847"/>
    <lineage>
        <taxon>Bacteria</taxon>
        <taxon>Pseudomonadati</taxon>
        <taxon>Pseudomonadota</taxon>
        <taxon>Alphaproteobacteria</taxon>
        <taxon>Rhodobacterales</taxon>
        <taxon>Roseobacteraceae</taxon>
    </lineage>
</organism>
<dbReference type="InterPro" id="IPR027843">
    <property type="entry name" value="DUF4440"/>
</dbReference>
<proteinExistence type="predicted"/>
<evidence type="ECO:0000313" key="2">
    <source>
        <dbReference type="EMBL" id="SFK56862.1"/>
    </source>
</evidence>
<gene>
    <name evidence="2" type="ORF">SAMN04488036_101437</name>
</gene>
<dbReference type="Proteomes" id="UP000198851">
    <property type="component" value="Unassembled WGS sequence"/>
</dbReference>